<evidence type="ECO:0000313" key="2">
    <source>
        <dbReference type="EMBL" id="CAD1831971.1"/>
    </source>
</evidence>
<feature type="domain" description="3-hydroxyacyl-CoA dehydrogenase NAD binding" evidence="1">
    <location>
        <begin position="114"/>
        <end position="155"/>
    </location>
</feature>
<evidence type="ECO:0000259" key="1">
    <source>
        <dbReference type="Pfam" id="PF02737"/>
    </source>
</evidence>
<proteinExistence type="predicted"/>
<dbReference type="GO" id="GO:0006631">
    <property type="term" value="P:fatty acid metabolic process"/>
    <property type="evidence" value="ECO:0007669"/>
    <property type="project" value="InterPro"/>
</dbReference>
<dbReference type="Gene3D" id="3.40.50.720">
    <property type="entry name" value="NAD(P)-binding Rossmann-like Domain"/>
    <property type="match status" value="1"/>
</dbReference>
<accession>A0A6V7PMD1</accession>
<sequence length="168" mass="18603">MQLPGIKGKGVGVTSPPTRASLLHSTPTSYLAQAPPSPLALSLSLFLLYFFFFISSPQILPPNPPSSTPRPPPISPTSPTRPRACSLDCWLARPLAYTLDCWLARPLAYFSGNDSISRLKYTSNLQELQYADVIIEAIVESEDVKKKLIPAFDSAFIDYRFILSRNMK</sequence>
<protein>
    <recommendedName>
        <fullName evidence="1">3-hydroxyacyl-CoA dehydrogenase NAD binding domain-containing protein</fullName>
    </recommendedName>
</protein>
<dbReference type="AlphaFoldDB" id="A0A6V7PMD1"/>
<name>A0A6V7PMD1_ANACO</name>
<organism evidence="2">
    <name type="scientific">Ananas comosus var. bracteatus</name>
    <name type="common">red pineapple</name>
    <dbReference type="NCBI Taxonomy" id="296719"/>
    <lineage>
        <taxon>Eukaryota</taxon>
        <taxon>Viridiplantae</taxon>
        <taxon>Streptophyta</taxon>
        <taxon>Embryophyta</taxon>
        <taxon>Tracheophyta</taxon>
        <taxon>Spermatophyta</taxon>
        <taxon>Magnoliopsida</taxon>
        <taxon>Liliopsida</taxon>
        <taxon>Poales</taxon>
        <taxon>Bromeliaceae</taxon>
        <taxon>Bromelioideae</taxon>
        <taxon>Ananas</taxon>
    </lineage>
</organism>
<dbReference type="InterPro" id="IPR006176">
    <property type="entry name" value="3-OHacyl-CoA_DH_NAD-bd"/>
</dbReference>
<reference evidence="2" key="1">
    <citation type="submission" date="2020-07" db="EMBL/GenBank/DDBJ databases">
        <authorList>
            <person name="Lin J."/>
        </authorList>
    </citation>
    <scope>NUCLEOTIDE SEQUENCE</scope>
</reference>
<gene>
    <name evidence="2" type="ORF">CB5_LOCUS15182</name>
</gene>
<dbReference type="GO" id="GO:0070403">
    <property type="term" value="F:NAD+ binding"/>
    <property type="evidence" value="ECO:0007669"/>
    <property type="project" value="InterPro"/>
</dbReference>
<dbReference type="Pfam" id="PF02737">
    <property type="entry name" value="3HCDH_N"/>
    <property type="match status" value="1"/>
</dbReference>
<dbReference type="EMBL" id="LR862149">
    <property type="protein sequence ID" value="CAD1831971.1"/>
    <property type="molecule type" value="Genomic_DNA"/>
</dbReference>